<proteinExistence type="predicted"/>
<evidence type="ECO:0000313" key="3">
    <source>
        <dbReference type="Proteomes" id="UP000070700"/>
    </source>
</evidence>
<keyword evidence="3" id="KW-1185">Reference proteome</keyword>
<sequence length="476" mass="54470">MLSEFLEGTYKKYKNDTSTFLKWLYETGTKCGYVPDAPTTAKKQVEITPQKSARLKGKARKEAKAAKLVATSMPDTSAGVLSHEVPRRDLMPLAQAVLYSQDSSIKVPVKILQVGLRAVSTRKKLTESFSKNTEASDVETLESNYSHSYFNDLMERVILTLQPRFATMAGTNIKEKDPTQNNETIADLSAEPDYKFYEAEEDAREAKAFAFHCLFTDLNKLRSYVERVWRDYREDKLDLITASVVTNTAVQLAIRTQDEFVASFPGTGSYKDTWVTLYTEMGVKLFKEGHTFGMFNVSEDVEDWAFRRAYSILSEFTKVLNPKSIPMVKRGFYGVYHPQADRTRMSRIEKQQEDVQVLLEILPEFCFLAKFDIAMLGQDEVTRGLRQFALTKAIPIWLVFAVEIFLNIHHILRETVDSGFQVLTLTATRFTQTLNRYFELSDGFTKPKSWPVQNEQLFHILKDLMGIQIFNDAILP</sequence>
<organism evidence="2 3">
    <name type="scientific">Mollisia scopiformis</name>
    <name type="common">Conifer needle endophyte fungus</name>
    <name type="synonym">Phialocephala scopiformis</name>
    <dbReference type="NCBI Taxonomy" id="149040"/>
    <lineage>
        <taxon>Eukaryota</taxon>
        <taxon>Fungi</taxon>
        <taxon>Dikarya</taxon>
        <taxon>Ascomycota</taxon>
        <taxon>Pezizomycotina</taxon>
        <taxon>Leotiomycetes</taxon>
        <taxon>Helotiales</taxon>
        <taxon>Mollisiaceae</taxon>
        <taxon>Mollisia</taxon>
    </lineage>
</organism>
<name>A0A132BA36_MOLSC</name>
<dbReference type="EMBL" id="KQ947434">
    <property type="protein sequence ID" value="KUJ08859.1"/>
    <property type="molecule type" value="Genomic_DNA"/>
</dbReference>
<evidence type="ECO:0000259" key="1">
    <source>
        <dbReference type="Pfam" id="PF20253"/>
    </source>
</evidence>
<dbReference type="InParanoid" id="A0A132BA36"/>
<dbReference type="AlphaFoldDB" id="A0A132BA36"/>
<reference evidence="2 3" key="1">
    <citation type="submission" date="2015-10" db="EMBL/GenBank/DDBJ databases">
        <title>Full genome of DAOMC 229536 Phialocephala scopiformis, a fungal endophyte of spruce producing the potent anti-insectan compound rugulosin.</title>
        <authorList>
            <consortium name="DOE Joint Genome Institute"/>
            <person name="Walker A.K."/>
            <person name="Frasz S.L."/>
            <person name="Seifert K.A."/>
            <person name="Miller J.D."/>
            <person name="Mondo S.J."/>
            <person name="Labutti K."/>
            <person name="Lipzen A."/>
            <person name="Dockter R."/>
            <person name="Kennedy M."/>
            <person name="Grigoriev I.V."/>
            <person name="Spatafora J.W."/>
        </authorList>
    </citation>
    <scope>NUCLEOTIDE SEQUENCE [LARGE SCALE GENOMIC DNA]</scope>
    <source>
        <strain evidence="2 3">CBS 120377</strain>
    </source>
</reference>
<dbReference type="PANTHER" id="PTHR38795">
    <property type="entry name" value="DUF6604 DOMAIN-CONTAINING PROTEIN"/>
    <property type="match status" value="1"/>
</dbReference>
<dbReference type="PANTHER" id="PTHR38795:SF1">
    <property type="entry name" value="DUF6604 DOMAIN-CONTAINING PROTEIN"/>
    <property type="match status" value="1"/>
</dbReference>
<dbReference type="Pfam" id="PF20253">
    <property type="entry name" value="DUF6604"/>
    <property type="match status" value="1"/>
</dbReference>
<gene>
    <name evidence="2" type="ORF">LY89DRAFT_741693</name>
</gene>
<evidence type="ECO:0000313" key="2">
    <source>
        <dbReference type="EMBL" id="KUJ08859.1"/>
    </source>
</evidence>
<dbReference type="OrthoDB" id="5238236at2759"/>
<dbReference type="RefSeq" id="XP_018063214.1">
    <property type="nucleotide sequence ID" value="XM_018220742.1"/>
</dbReference>
<dbReference type="InterPro" id="IPR046539">
    <property type="entry name" value="DUF6604"/>
</dbReference>
<dbReference type="GeneID" id="28830468"/>
<dbReference type="Proteomes" id="UP000070700">
    <property type="component" value="Unassembled WGS sequence"/>
</dbReference>
<dbReference type="STRING" id="149040.A0A132BA36"/>
<feature type="domain" description="DUF6604" evidence="1">
    <location>
        <begin position="11"/>
        <end position="261"/>
    </location>
</feature>
<protein>
    <recommendedName>
        <fullName evidence="1">DUF6604 domain-containing protein</fullName>
    </recommendedName>
</protein>
<dbReference type="KEGG" id="psco:LY89DRAFT_741693"/>
<accession>A0A132BA36</accession>